<proteinExistence type="predicted"/>
<comment type="caution">
    <text evidence="1">The sequence shown here is derived from an EMBL/GenBank/DDBJ whole genome shotgun (WGS) entry which is preliminary data.</text>
</comment>
<sequence length="85" mass="9199">MLTRRNPGCLYKHFSRTTPLPGGEASRLRLFVRQGAGDDEGFGPPAAAQLEIPLASTPVAAAAAALIRNTRFRRVREPRVISDSP</sequence>
<name>A0ACB7SUV2_HYAAI</name>
<evidence type="ECO:0000313" key="2">
    <source>
        <dbReference type="Proteomes" id="UP000821845"/>
    </source>
</evidence>
<reference evidence="1" key="1">
    <citation type="submission" date="2020-05" db="EMBL/GenBank/DDBJ databases">
        <title>Large-scale comparative analyses of tick genomes elucidate their genetic diversity and vector capacities.</title>
        <authorList>
            <person name="Jia N."/>
            <person name="Wang J."/>
            <person name="Shi W."/>
            <person name="Du L."/>
            <person name="Sun Y."/>
            <person name="Zhan W."/>
            <person name="Jiang J."/>
            <person name="Wang Q."/>
            <person name="Zhang B."/>
            <person name="Ji P."/>
            <person name="Sakyi L.B."/>
            <person name="Cui X."/>
            <person name="Yuan T."/>
            <person name="Jiang B."/>
            <person name="Yang W."/>
            <person name="Lam T.T.-Y."/>
            <person name="Chang Q."/>
            <person name="Ding S."/>
            <person name="Wang X."/>
            <person name="Zhu J."/>
            <person name="Ruan X."/>
            <person name="Zhao L."/>
            <person name="Wei J."/>
            <person name="Que T."/>
            <person name="Du C."/>
            <person name="Cheng J."/>
            <person name="Dai P."/>
            <person name="Han X."/>
            <person name="Huang E."/>
            <person name="Gao Y."/>
            <person name="Liu J."/>
            <person name="Shao H."/>
            <person name="Ye R."/>
            <person name="Li L."/>
            <person name="Wei W."/>
            <person name="Wang X."/>
            <person name="Wang C."/>
            <person name="Yang T."/>
            <person name="Huo Q."/>
            <person name="Li W."/>
            <person name="Guo W."/>
            <person name="Chen H."/>
            <person name="Zhou L."/>
            <person name="Ni X."/>
            <person name="Tian J."/>
            <person name="Zhou Y."/>
            <person name="Sheng Y."/>
            <person name="Liu T."/>
            <person name="Pan Y."/>
            <person name="Xia L."/>
            <person name="Li J."/>
            <person name="Zhao F."/>
            <person name="Cao W."/>
        </authorList>
    </citation>
    <scope>NUCLEOTIDE SEQUENCE</scope>
    <source>
        <strain evidence="1">Hyas-2018</strain>
    </source>
</reference>
<protein>
    <submittedName>
        <fullName evidence="1">Uncharacterized protein</fullName>
    </submittedName>
</protein>
<gene>
    <name evidence="1" type="ORF">HPB50_009027</name>
</gene>
<dbReference type="Proteomes" id="UP000821845">
    <property type="component" value="Chromosome 2"/>
</dbReference>
<evidence type="ECO:0000313" key="1">
    <source>
        <dbReference type="EMBL" id="KAH6938385.1"/>
    </source>
</evidence>
<accession>A0ACB7SUV2</accession>
<keyword evidence="2" id="KW-1185">Reference proteome</keyword>
<organism evidence="1 2">
    <name type="scientific">Hyalomma asiaticum</name>
    <name type="common">Tick</name>
    <dbReference type="NCBI Taxonomy" id="266040"/>
    <lineage>
        <taxon>Eukaryota</taxon>
        <taxon>Metazoa</taxon>
        <taxon>Ecdysozoa</taxon>
        <taxon>Arthropoda</taxon>
        <taxon>Chelicerata</taxon>
        <taxon>Arachnida</taxon>
        <taxon>Acari</taxon>
        <taxon>Parasitiformes</taxon>
        <taxon>Ixodida</taxon>
        <taxon>Ixodoidea</taxon>
        <taxon>Ixodidae</taxon>
        <taxon>Hyalomminae</taxon>
        <taxon>Hyalomma</taxon>
    </lineage>
</organism>
<dbReference type="EMBL" id="CM023482">
    <property type="protein sequence ID" value="KAH6938385.1"/>
    <property type="molecule type" value="Genomic_DNA"/>
</dbReference>